<proteinExistence type="inferred from homology"/>
<comment type="caution">
    <text evidence="4">The sequence shown here is derived from an EMBL/GenBank/DDBJ whole genome shotgun (WGS) entry which is preliminary data.</text>
</comment>
<evidence type="ECO:0000313" key="5">
    <source>
        <dbReference type="Proteomes" id="UP000321484"/>
    </source>
</evidence>
<dbReference type="EMBL" id="BJYK01000009">
    <property type="protein sequence ID" value="GEN80715.1"/>
    <property type="molecule type" value="Genomic_DNA"/>
</dbReference>
<feature type="binding site" evidence="3">
    <location>
        <position position="290"/>
    </location>
    <ligand>
        <name>Mg(2+)</name>
        <dbReference type="ChEBI" id="CHEBI:18420"/>
        <label>1</label>
    </ligand>
</feature>
<dbReference type="InterPro" id="IPR005502">
    <property type="entry name" value="Ribosyl_crysJ1"/>
</dbReference>
<keyword evidence="5" id="KW-1185">Reference proteome</keyword>
<comment type="similarity">
    <text evidence="1">Belongs to the ADP-ribosylglycohydrolase family.</text>
</comment>
<dbReference type="InterPro" id="IPR036705">
    <property type="entry name" value="Ribosyl_crysJ1_sf"/>
</dbReference>
<protein>
    <submittedName>
        <fullName evidence="4">ADP-ribosylglycohydrolase</fullName>
    </submittedName>
</protein>
<dbReference type="Proteomes" id="UP000321484">
    <property type="component" value="Unassembled WGS sequence"/>
</dbReference>
<dbReference type="GO" id="GO:0016787">
    <property type="term" value="F:hydrolase activity"/>
    <property type="evidence" value="ECO:0007669"/>
    <property type="project" value="UniProtKB-KW"/>
</dbReference>
<keyword evidence="3" id="KW-0460">Magnesium</keyword>
<dbReference type="RefSeq" id="WP_146819751.1">
    <property type="nucleotide sequence ID" value="NZ_BJYK01000009.1"/>
</dbReference>
<dbReference type="Pfam" id="PF03747">
    <property type="entry name" value="ADP_ribosyl_GH"/>
    <property type="match status" value="1"/>
</dbReference>
<feature type="binding site" evidence="3">
    <location>
        <position position="292"/>
    </location>
    <ligand>
        <name>Mg(2+)</name>
        <dbReference type="ChEBI" id="CHEBI:18420"/>
        <label>1</label>
    </ligand>
</feature>
<keyword evidence="2 4" id="KW-0378">Hydrolase</keyword>
<dbReference type="SUPFAM" id="SSF101478">
    <property type="entry name" value="ADP-ribosylglycohydrolase"/>
    <property type="match status" value="1"/>
</dbReference>
<feature type="binding site" evidence="3">
    <location>
        <position position="69"/>
    </location>
    <ligand>
        <name>Mg(2+)</name>
        <dbReference type="ChEBI" id="CHEBI:18420"/>
        <label>1</label>
    </ligand>
</feature>
<dbReference type="GO" id="GO:0046872">
    <property type="term" value="F:metal ion binding"/>
    <property type="evidence" value="ECO:0007669"/>
    <property type="project" value="UniProtKB-KW"/>
</dbReference>
<feature type="binding site" evidence="3">
    <location>
        <position position="67"/>
    </location>
    <ligand>
        <name>Mg(2+)</name>
        <dbReference type="ChEBI" id="CHEBI:18420"/>
        <label>1</label>
    </ligand>
</feature>
<dbReference type="PANTHER" id="PTHR16222:SF24">
    <property type="entry name" value="ADP-RIBOSYLHYDROLASE ARH3"/>
    <property type="match status" value="1"/>
</dbReference>
<dbReference type="Gene3D" id="1.10.4080.10">
    <property type="entry name" value="ADP-ribosylation/Crystallin J1"/>
    <property type="match status" value="1"/>
</dbReference>
<evidence type="ECO:0000256" key="3">
    <source>
        <dbReference type="PIRSR" id="PIRSR605502-1"/>
    </source>
</evidence>
<feature type="binding site" evidence="3">
    <location>
        <position position="293"/>
    </location>
    <ligand>
        <name>Mg(2+)</name>
        <dbReference type="ChEBI" id="CHEBI:18420"/>
        <label>1</label>
    </ligand>
</feature>
<organism evidence="4 5">
    <name type="scientific">Actinotalea fermentans</name>
    <dbReference type="NCBI Taxonomy" id="43671"/>
    <lineage>
        <taxon>Bacteria</taxon>
        <taxon>Bacillati</taxon>
        <taxon>Actinomycetota</taxon>
        <taxon>Actinomycetes</taxon>
        <taxon>Micrococcales</taxon>
        <taxon>Cellulomonadaceae</taxon>
        <taxon>Actinotalea</taxon>
    </lineage>
</organism>
<evidence type="ECO:0000313" key="4">
    <source>
        <dbReference type="EMBL" id="GEN80715.1"/>
    </source>
</evidence>
<accession>A0A511YZU5</accession>
<name>A0A511YZU5_9CELL</name>
<evidence type="ECO:0000256" key="2">
    <source>
        <dbReference type="ARBA" id="ARBA00022801"/>
    </source>
</evidence>
<sequence length="341" mass="33827">MNDEATARADRALGALLGLAVGDALGMPTQLLSRDAVVAGYGPVLAGFTPAPADHPIAAGLPAGTVTDDTEQAVLLARLLVDGGGRVDPAELARRLVAWEDAMRARGSLDLLGPSTKRALADLLAGADPDDVGRYGDTNGAAMRVTPVGVATPLDGPGGPSALVDAVVAASRLTHHTSVALAGAAAVAAAVSAGIDGADVRAATHAAVDAATQAARRGRWVAAADVATRIRWAVGTVAGRTDAEACDLVFRLVGTSLATQESVPAAFALASLHPDDPWRVCRVAASVGGDCDTIAAMAGAVAGACAGAAAFPPDARATVESVNGLDLAGLARDLLVLRGVA</sequence>
<evidence type="ECO:0000256" key="1">
    <source>
        <dbReference type="ARBA" id="ARBA00010702"/>
    </source>
</evidence>
<dbReference type="AlphaFoldDB" id="A0A511YZU5"/>
<keyword evidence="3" id="KW-0479">Metal-binding</keyword>
<gene>
    <name evidence="4" type="primary">draG</name>
    <name evidence="4" type="ORF">AFE02nite_24490</name>
</gene>
<dbReference type="PANTHER" id="PTHR16222">
    <property type="entry name" value="ADP-RIBOSYLGLYCOHYDROLASE"/>
    <property type="match status" value="1"/>
</dbReference>
<reference evidence="4 5" key="1">
    <citation type="submission" date="2019-07" db="EMBL/GenBank/DDBJ databases">
        <title>Whole genome shotgun sequence of Actinotalea fermentans NBRC 105374.</title>
        <authorList>
            <person name="Hosoyama A."/>
            <person name="Uohara A."/>
            <person name="Ohji S."/>
            <person name="Ichikawa N."/>
        </authorList>
    </citation>
    <scope>NUCLEOTIDE SEQUENCE [LARGE SCALE GENOMIC DNA]</scope>
    <source>
        <strain evidence="4 5">NBRC 105374</strain>
    </source>
</reference>
<dbReference type="InterPro" id="IPR050792">
    <property type="entry name" value="ADP-ribosylglycohydrolase"/>
</dbReference>
<feature type="binding site" evidence="3">
    <location>
        <position position="68"/>
    </location>
    <ligand>
        <name>Mg(2+)</name>
        <dbReference type="ChEBI" id="CHEBI:18420"/>
        <label>1</label>
    </ligand>
</feature>
<comment type="cofactor">
    <cofactor evidence="3">
        <name>Mg(2+)</name>
        <dbReference type="ChEBI" id="CHEBI:18420"/>
    </cofactor>
    <text evidence="3">Binds 2 magnesium ions per subunit.</text>
</comment>
<dbReference type="OrthoDB" id="3506610at2"/>